<evidence type="ECO:0000313" key="2">
    <source>
        <dbReference type="EMBL" id="EEG57696.1"/>
    </source>
</evidence>
<dbReference type="InterPro" id="IPR050128">
    <property type="entry name" value="Sulfate_adenylyltrnsfr_sub2"/>
</dbReference>
<dbReference type="GO" id="GO:0016740">
    <property type="term" value="F:transferase activity"/>
    <property type="evidence" value="ECO:0007669"/>
    <property type="project" value="UniProtKB-KW"/>
</dbReference>
<keyword evidence="2" id="KW-0808">Transferase</keyword>
<evidence type="ECO:0000313" key="3">
    <source>
        <dbReference type="Proteomes" id="UP000004756"/>
    </source>
</evidence>
<dbReference type="Pfam" id="PF01507">
    <property type="entry name" value="PAPS_reduct"/>
    <property type="match status" value="1"/>
</dbReference>
<dbReference type="EMBL" id="ACCJ01000012">
    <property type="protein sequence ID" value="EEG57696.1"/>
    <property type="molecule type" value="Genomic_DNA"/>
</dbReference>
<dbReference type="InterPro" id="IPR014729">
    <property type="entry name" value="Rossmann-like_a/b/a_fold"/>
</dbReference>
<accession>C0CT99</accession>
<protein>
    <submittedName>
        <fullName evidence="2">Putative sulfurtransferase DndC</fullName>
    </submittedName>
</protein>
<organism evidence="2 3">
    <name type="scientific">[Clostridium] asparagiforme DSM 15981</name>
    <dbReference type="NCBI Taxonomy" id="518636"/>
    <lineage>
        <taxon>Bacteria</taxon>
        <taxon>Bacillati</taxon>
        <taxon>Bacillota</taxon>
        <taxon>Clostridia</taxon>
        <taxon>Lachnospirales</taxon>
        <taxon>Lachnospiraceae</taxon>
        <taxon>Enterocloster</taxon>
    </lineage>
</organism>
<dbReference type="InterPro" id="IPR017598">
    <property type="entry name" value="SulphurTrfase_DndC"/>
</dbReference>
<dbReference type="Gene3D" id="3.40.50.620">
    <property type="entry name" value="HUPs"/>
    <property type="match status" value="1"/>
</dbReference>
<feature type="domain" description="Phosphoadenosine phosphosulphate reductase" evidence="1">
    <location>
        <begin position="16"/>
        <end position="197"/>
    </location>
</feature>
<sequence>MEEMKLVYLHDKRPWMVGFSGGKDSTVLVSLIFEMLNSLDPKQRHKMVHIVSSDTMVENPIVRDYMHDVSNMINIFGKSLRVDAKIIYPRVEDTFWCRVIGLGYPTPEPPGFRWCTERLKIHPMNRFTVNTIKKNGEIVLLLGVRKAESSYRARNIKNREIDGKLLVPHSDIENAYVYNPLTEIPNDVVWKYLLKDDGKSPWGTSNKYLFSLYQGENLGEEASVIGEVDKDKIPVTGNSRFGCWVCTMVKEDKSLKNFIEKGEKWLEPLRDFRNELLELRSDPGAREDKRRNGAVYLVKGGTEKGKGPFTLDARYRILEKLLDLQVKIQEQKGREALELITVEELKMIDRMWEAEGDLSRRKLVDLYHRKMGKRLPWDEFRVPLFDEETIACIKEYCQVYNVEFELISKLLISIEKNKNYTRGNSVQREFDKILNQGWLHFERIQEGLKI</sequence>
<evidence type="ECO:0000259" key="1">
    <source>
        <dbReference type="Pfam" id="PF01507"/>
    </source>
</evidence>
<dbReference type="SUPFAM" id="SSF52402">
    <property type="entry name" value="Adenine nucleotide alpha hydrolases-like"/>
    <property type="match status" value="1"/>
</dbReference>
<dbReference type="HOGENOM" id="CLU_027799_2_1_9"/>
<proteinExistence type="predicted"/>
<name>C0CT99_9FIRM</name>
<keyword evidence="3" id="KW-1185">Reference proteome</keyword>
<dbReference type="AlphaFoldDB" id="C0CT99"/>
<comment type="caution">
    <text evidence="2">The sequence shown here is derived from an EMBL/GenBank/DDBJ whole genome shotgun (WGS) entry which is preliminary data.</text>
</comment>
<dbReference type="PANTHER" id="PTHR43196">
    <property type="entry name" value="SULFATE ADENYLYLTRANSFERASE SUBUNIT 2"/>
    <property type="match status" value="1"/>
</dbReference>
<reference evidence="2 3" key="1">
    <citation type="submission" date="2009-02" db="EMBL/GenBank/DDBJ databases">
        <title>Draft genome sequence of Clostridium asparagiforme (DSM 15981).</title>
        <authorList>
            <person name="Sudarsanam P."/>
            <person name="Ley R."/>
            <person name="Guruge J."/>
            <person name="Turnbaugh P.J."/>
            <person name="Mahowald M."/>
            <person name="Liep D."/>
            <person name="Gordon J."/>
        </authorList>
    </citation>
    <scope>NUCLEOTIDE SEQUENCE [LARGE SCALE GENOMIC DNA]</scope>
    <source>
        <strain evidence="2 3">DSM 15981</strain>
    </source>
</reference>
<dbReference type="Proteomes" id="UP000004756">
    <property type="component" value="Unassembled WGS sequence"/>
</dbReference>
<gene>
    <name evidence="2" type="ORF">CLOSTASPAR_00197</name>
</gene>
<dbReference type="NCBIfam" id="TIGR03183">
    <property type="entry name" value="DNA_S_dndC"/>
    <property type="match status" value="1"/>
</dbReference>
<dbReference type="InterPro" id="IPR002500">
    <property type="entry name" value="PAPS_reduct_dom"/>
</dbReference>
<dbReference type="PANTHER" id="PTHR43196:SF2">
    <property type="entry name" value="PHOSPHOADENOSINE PHOSPHOSULFATE REDUCTASE"/>
    <property type="match status" value="1"/>
</dbReference>